<dbReference type="CDD" id="cd07600">
    <property type="entry name" value="BAR_Gvp36"/>
    <property type="match status" value="1"/>
</dbReference>
<dbReference type="Gene3D" id="1.20.1270.60">
    <property type="entry name" value="Arfaptin homology (AH) domain/BAR domain"/>
    <property type="match status" value="1"/>
</dbReference>
<dbReference type="SUPFAM" id="SSF103657">
    <property type="entry name" value="BAR/IMD domain-like"/>
    <property type="match status" value="1"/>
</dbReference>
<organism evidence="2 3">
    <name type="scientific">Nakaseomyces bracarensis</name>
    <dbReference type="NCBI Taxonomy" id="273131"/>
    <lineage>
        <taxon>Eukaryota</taxon>
        <taxon>Fungi</taxon>
        <taxon>Dikarya</taxon>
        <taxon>Ascomycota</taxon>
        <taxon>Saccharomycotina</taxon>
        <taxon>Saccharomycetes</taxon>
        <taxon>Saccharomycetales</taxon>
        <taxon>Saccharomycetaceae</taxon>
        <taxon>Nakaseomyces</taxon>
    </lineage>
</organism>
<dbReference type="Proteomes" id="UP001623330">
    <property type="component" value="Unassembled WGS sequence"/>
</dbReference>
<dbReference type="InterPro" id="IPR018859">
    <property type="entry name" value="BAR_dom-cont"/>
</dbReference>
<evidence type="ECO:0000256" key="1">
    <source>
        <dbReference type="SAM" id="MobiDB-lite"/>
    </source>
</evidence>
<proteinExistence type="predicted"/>
<reference evidence="2 3" key="1">
    <citation type="submission" date="2024-05" db="EMBL/GenBank/DDBJ databases">
        <title>Long read based assembly of the Candida bracarensis genome reveals expanded adhesin content.</title>
        <authorList>
            <person name="Marcet-Houben M."/>
            <person name="Ksiezopolska E."/>
            <person name="Gabaldon T."/>
        </authorList>
    </citation>
    <scope>NUCLEOTIDE SEQUENCE [LARGE SCALE GENOMIC DNA]</scope>
    <source>
        <strain evidence="2 3">CBM6</strain>
    </source>
</reference>
<feature type="compositionally biased region" description="Acidic residues" evidence="1">
    <location>
        <begin position="321"/>
        <end position="340"/>
    </location>
</feature>
<sequence length="340" mass="38530">MSNFNAFTNTLKKNWEDLSSTVSQKTQELSTNIPTMAQNTQRMVQERLGQVTDISQLPQEYLELEHKVDTIKLVYEHFLQVTAVYENESYDYPKYVSESVNEFSKTMATKVQELTKATSASEAQNILVAPGPTKEPKTLNYAISKVALNSSEYLNKSFDDPADNKLSKVLLNYSDVQTKIAQARLQQDTLVQTKFNKVLKERLNESMERANKARKDVQYKRLQYDVARTNLQNAKPEKEAALRVQMETLEDQFAQSTEDATVIMQEVIANSNFLPSLKELATAQLAYYELSAKLMGEFVDSMDSDTSAPAPKSNRNQKAQEDDDMGISLEDDDEEPVPSK</sequence>
<dbReference type="EMBL" id="JBEVYD010000004">
    <property type="protein sequence ID" value="KAL3233466.1"/>
    <property type="molecule type" value="Genomic_DNA"/>
</dbReference>
<dbReference type="InterPro" id="IPR027267">
    <property type="entry name" value="AH/BAR_dom_sf"/>
</dbReference>
<evidence type="ECO:0000313" key="3">
    <source>
        <dbReference type="Proteomes" id="UP001623330"/>
    </source>
</evidence>
<gene>
    <name evidence="2" type="ORF">RNJ44_03506</name>
</gene>
<feature type="region of interest" description="Disordered" evidence="1">
    <location>
        <begin position="301"/>
        <end position="340"/>
    </location>
</feature>
<dbReference type="Pfam" id="PF10455">
    <property type="entry name" value="BAR_2"/>
    <property type="match status" value="1"/>
</dbReference>
<comment type="caution">
    <text evidence="2">The sequence shown here is derived from an EMBL/GenBank/DDBJ whole genome shotgun (WGS) entry which is preliminary data.</text>
</comment>
<accession>A0ABR4NX65</accession>
<keyword evidence="3" id="KW-1185">Reference proteome</keyword>
<name>A0ABR4NX65_9SACH</name>
<protein>
    <submittedName>
        <fullName evidence="2">Protein GVP36</fullName>
    </submittedName>
</protein>
<evidence type="ECO:0000313" key="2">
    <source>
        <dbReference type="EMBL" id="KAL3233466.1"/>
    </source>
</evidence>